<evidence type="ECO:0000313" key="3">
    <source>
        <dbReference type="Proteomes" id="UP000252519"/>
    </source>
</evidence>
<feature type="region of interest" description="Disordered" evidence="1">
    <location>
        <begin position="135"/>
        <end position="158"/>
    </location>
</feature>
<evidence type="ECO:0000256" key="1">
    <source>
        <dbReference type="SAM" id="MobiDB-lite"/>
    </source>
</evidence>
<keyword evidence="3" id="KW-1185">Reference proteome</keyword>
<gene>
    <name evidence="2" type="ORF">ANCCAN_27959</name>
</gene>
<evidence type="ECO:0000313" key="2">
    <source>
        <dbReference type="EMBL" id="RCN26315.1"/>
    </source>
</evidence>
<comment type="caution">
    <text evidence="2">The sequence shown here is derived from an EMBL/GenBank/DDBJ whole genome shotgun (WGS) entry which is preliminary data.</text>
</comment>
<feature type="region of interest" description="Disordered" evidence="1">
    <location>
        <begin position="1"/>
        <end position="33"/>
    </location>
</feature>
<proteinExistence type="predicted"/>
<dbReference type="Proteomes" id="UP000252519">
    <property type="component" value="Unassembled WGS sequence"/>
</dbReference>
<organism evidence="2 3">
    <name type="scientific">Ancylostoma caninum</name>
    <name type="common">Dog hookworm</name>
    <dbReference type="NCBI Taxonomy" id="29170"/>
    <lineage>
        <taxon>Eukaryota</taxon>
        <taxon>Metazoa</taxon>
        <taxon>Ecdysozoa</taxon>
        <taxon>Nematoda</taxon>
        <taxon>Chromadorea</taxon>
        <taxon>Rhabditida</taxon>
        <taxon>Rhabditina</taxon>
        <taxon>Rhabditomorpha</taxon>
        <taxon>Strongyloidea</taxon>
        <taxon>Ancylostomatidae</taxon>
        <taxon>Ancylostomatinae</taxon>
        <taxon>Ancylostoma</taxon>
    </lineage>
</organism>
<dbReference type="EMBL" id="JOJR01008148">
    <property type="protein sequence ID" value="RCN26315.1"/>
    <property type="molecule type" value="Genomic_DNA"/>
</dbReference>
<sequence>MGVSAAYDSVLKKEPQGSAAGSIVCHEEGDGKSESTYQFITDVDTMDEEEEIRFDKKPYTVESDEYAIQQEERPLSSPTMIEQLVSEEGGVEKHVEVMTAAPESQLVVKEEPAVYSPEPVEPEPHIIESRDYAVGQEERPLSSPTKMEQPTVEEDRAETGVRTIAAAPESHLVLEEEYAVYRPVAEKPVSHIIESGEYEFQQEERPLSSPMTTEQPTLDEDRVDAHAESITAAPESQLILKGEHPTYIAAGEEPHIIESDEYLVHQEEGPLSSPTKIEAPMSKEVRADTHGESITIAPEPHPLVIEEEHGGTATFFADKVRATFF</sequence>
<protein>
    <submittedName>
        <fullName evidence="2">Uncharacterized protein</fullName>
    </submittedName>
</protein>
<name>A0A368F5Z8_ANCCA</name>
<accession>A0A368F5Z8</accession>
<reference evidence="2 3" key="1">
    <citation type="submission" date="2014-10" db="EMBL/GenBank/DDBJ databases">
        <title>Draft genome of the hookworm Ancylostoma caninum.</title>
        <authorList>
            <person name="Mitreva M."/>
        </authorList>
    </citation>
    <scope>NUCLEOTIDE SEQUENCE [LARGE SCALE GENOMIC DNA]</scope>
    <source>
        <strain evidence="2 3">Baltimore</strain>
    </source>
</reference>
<dbReference type="AlphaFoldDB" id="A0A368F5Z8"/>